<dbReference type="Pfam" id="PF05368">
    <property type="entry name" value="NmrA"/>
    <property type="match status" value="1"/>
</dbReference>
<dbReference type="PANTHER" id="PTHR43349:SF57">
    <property type="entry name" value="NMRA-LIKE DOMAIN-CONTAINING PROTEIN"/>
    <property type="match status" value="1"/>
</dbReference>
<dbReference type="EnsemblPlants" id="AET3Gv20000500.6">
    <property type="protein sequence ID" value="AET3Gv20000500.6"/>
    <property type="gene ID" value="AET3Gv20000500"/>
</dbReference>
<dbReference type="Gene3D" id="3.40.50.720">
    <property type="entry name" value="NAD(P)-binding Rossmann-like Domain"/>
    <property type="match status" value="1"/>
</dbReference>
<organism evidence="2 3">
    <name type="scientific">Aegilops tauschii subsp. strangulata</name>
    <name type="common">Goatgrass</name>
    <dbReference type="NCBI Taxonomy" id="200361"/>
    <lineage>
        <taxon>Eukaryota</taxon>
        <taxon>Viridiplantae</taxon>
        <taxon>Streptophyta</taxon>
        <taxon>Embryophyta</taxon>
        <taxon>Tracheophyta</taxon>
        <taxon>Spermatophyta</taxon>
        <taxon>Magnoliopsida</taxon>
        <taxon>Liliopsida</taxon>
        <taxon>Poales</taxon>
        <taxon>Poaceae</taxon>
        <taxon>BOP clade</taxon>
        <taxon>Pooideae</taxon>
        <taxon>Triticodae</taxon>
        <taxon>Triticeae</taxon>
        <taxon>Triticinae</taxon>
        <taxon>Aegilops</taxon>
    </lineage>
</organism>
<dbReference type="Proteomes" id="UP000015105">
    <property type="component" value="Chromosome 3D"/>
</dbReference>
<protein>
    <recommendedName>
        <fullName evidence="1">NmrA-like domain-containing protein</fullName>
    </recommendedName>
</protein>
<reference evidence="2" key="4">
    <citation type="submission" date="2019-03" db="UniProtKB">
        <authorList>
            <consortium name="EnsemblPlants"/>
        </authorList>
    </citation>
    <scope>IDENTIFICATION</scope>
</reference>
<keyword evidence="3" id="KW-1185">Reference proteome</keyword>
<reference evidence="3" key="1">
    <citation type="journal article" date="2014" name="Science">
        <title>Ancient hybridizations among the ancestral genomes of bread wheat.</title>
        <authorList>
            <consortium name="International Wheat Genome Sequencing Consortium,"/>
            <person name="Marcussen T."/>
            <person name="Sandve S.R."/>
            <person name="Heier L."/>
            <person name="Spannagl M."/>
            <person name="Pfeifer M."/>
            <person name="Jakobsen K.S."/>
            <person name="Wulff B.B."/>
            <person name="Steuernagel B."/>
            <person name="Mayer K.F."/>
            <person name="Olsen O.A."/>
        </authorList>
    </citation>
    <scope>NUCLEOTIDE SEQUENCE [LARGE SCALE GENOMIC DNA]</scope>
    <source>
        <strain evidence="3">cv. AL8/78</strain>
    </source>
</reference>
<sequence>MRIVMAIKEAGNLIKVSQVINFVLFLDGTMWLQIDHRIVDVQSSCLPSEFGSDVERVHTVDPAATLYTGKIRLHCLIEAEGIHHTFVCCNGFAET</sequence>
<name>A0A453DMN5_AEGTS</name>
<evidence type="ECO:0000259" key="1">
    <source>
        <dbReference type="Pfam" id="PF05368"/>
    </source>
</evidence>
<reference evidence="3" key="2">
    <citation type="journal article" date="2017" name="Nat. Plants">
        <title>The Aegilops tauschii genome reveals multiple impacts of transposons.</title>
        <authorList>
            <person name="Zhao G."/>
            <person name="Zou C."/>
            <person name="Li K."/>
            <person name="Wang K."/>
            <person name="Li T."/>
            <person name="Gao L."/>
            <person name="Zhang X."/>
            <person name="Wang H."/>
            <person name="Yang Z."/>
            <person name="Liu X."/>
            <person name="Jiang W."/>
            <person name="Mao L."/>
            <person name="Kong X."/>
            <person name="Jiao Y."/>
            <person name="Jia J."/>
        </authorList>
    </citation>
    <scope>NUCLEOTIDE SEQUENCE [LARGE SCALE GENOMIC DNA]</scope>
    <source>
        <strain evidence="3">cv. AL8/78</strain>
    </source>
</reference>
<reference evidence="2" key="5">
    <citation type="journal article" date="2021" name="G3 (Bethesda)">
        <title>Aegilops tauschii genome assembly Aet v5.0 features greater sequence contiguity and improved annotation.</title>
        <authorList>
            <person name="Wang L."/>
            <person name="Zhu T."/>
            <person name="Rodriguez J.C."/>
            <person name="Deal K.R."/>
            <person name="Dubcovsky J."/>
            <person name="McGuire P.E."/>
            <person name="Lux T."/>
            <person name="Spannagl M."/>
            <person name="Mayer K.F.X."/>
            <person name="Baldrich P."/>
            <person name="Meyers B.C."/>
            <person name="Huo N."/>
            <person name="Gu Y.Q."/>
            <person name="Zhou H."/>
            <person name="Devos K.M."/>
            <person name="Bennetzen J.L."/>
            <person name="Unver T."/>
            <person name="Budak H."/>
            <person name="Gulick P.J."/>
            <person name="Galiba G."/>
            <person name="Kalapos B."/>
            <person name="Nelson D.R."/>
            <person name="Li P."/>
            <person name="You F.M."/>
            <person name="Luo M.C."/>
            <person name="Dvorak J."/>
        </authorList>
    </citation>
    <scope>NUCLEOTIDE SEQUENCE [LARGE SCALE GENOMIC DNA]</scope>
    <source>
        <strain evidence="2">cv. AL8/78</strain>
    </source>
</reference>
<reference evidence="2" key="3">
    <citation type="journal article" date="2017" name="Nature">
        <title>Genome sequence of the progenitor of the wheat D genome Aegilops tauschii.</title>
        <authorList>
            <person name="Luo M.C."/>
            <person name="Gu Y.Q."/>
            <person name="Puiu D."/>
            <person name="Wang H."/>
            <person name="Twardziok S.O."/>
            <person name="Deal K.R."/>
            <person name="Huo N."/>
            <person name="Zhu T."/>
            <person name="Wang L."/>
            <person name="Wang Y."/>
            <person name="McGuire P.E."/>
            <person name="Liu S."/>
            <person name="Long H."/>
            <person name="Ramasamy R.K."/>
            <person name="Rodriguez J.C."/>
            <person name="Van S.L."/>
            <person name="Yuan L."/>
            <person name="Wang Z."/>
            <person name="Xia Z."/>
            <person name="Xiao L."/>
            <person name="Anderson O.D."/>
            <person name="Ouyang S."/>
            <person name="Liang Y."/>
            <person name="Zimin A.V."/>
            <person name="Pertea G."/>
            <person name="Qi P."/>
            <person name="Bennetzen J.L."/>
            <person name="Dai X."/>
            <person name="Dawson M.W."/>
            <person name="Muller H.G."/>
            <person name="Kugler K."/>
            <person name="Rivarola-Duarte L."/>
            <person name="Spannagl M."/>
            <person name="Mayer K.F.X."/>
            <person name="Lu F.H."/>
            <person name="Bevan M.W."/>
            <person name="Leroy P."/>
            <person name="Li P."/>
            <person name="You F.M."/>
            <person name="Sun Q."/>
            <person name="Liu Z."/>
            <person name="Lyons E."/>
            <person name="Wicker T."/>
            <person name="Salzberg S.L."/>
            <person name="Devos K.M."/>
            <person name="Dvorak J."/>
        </authorList>
    </citation>
    <scope>NUCLEOTIDE SEQUENCE [LARGE SCALE GENOMIC DNA]</scope>
    <source>
        <strain evidence="2">cv. AL8/78</strain>
    </source>
</reference>
<evidence type="ECO:0000313" key="2">
    <source>
        <dbReference type="EnsemblPlants" id="AET3Gv20000500.6"/>
    </source>
</evidence>
<dbReference type="InterPro" id="IPR050608">
    <property type="entry name" value="NmrA-type/Isoflavone_red_sf"/>
</dbReference>
<accession>A0A453DMN5</accession>
<feature type="domain" description="NmrA-like" evidence="1">
    <location>
        <begin position="45"/>
        <end position="93"/>
    </location>
</feature>
<evidence type="ECO:0000313" key="3">
    <source>
        <dbReference type="Proteomes" id="UP000015105"/>
    </source>
</evidence>
<dbReference type="AlphaFoldDB" id="A0A453DMN5"/>
<dbReference type="Gramene" id="AET3Gv20000500.6">
    <property type="protein sequence ID" value="AET3Gv20000500.6"/>
    <property type="gene ID" value="AET3Gv20000500"/>
</dbReference>
<proteinExistence type="predicted"/>
<dbReference type="InterPro" id="IPR008030">
    <property type="entry name" value="NmrA-like"/>
</dbReference>
<dbReference type="PANTHER" id="PTHR43349">
    <property type="entry name" value="PINORESINOL REDUCTASE-RELATED"/>
    <property type="match status" value="1"/>
</dbReference>